<gene>
    <name evidence="2" type="ORF">BN4615_P7713</name>
</gene>
<dbReference type="EMBL" id="LT559118">
    <property type="protein sequence ID" value="SBO98197.1"/>
    <property type="molecule type" value="Genomic_DNA"/>
</dbReference>
<proteinExistence type="predicted"/>
<dbReference type="AlphaFoldDB" id="A0A1M4EGV0"/>
<evidence type="ECO:0000313" key="2">
    <source>
        <dbReference type="EMBL" id="SBO98197.1"/>
    </source>
</evidence>
<feature type="compositionally biased region" description="Basic and acidic residues" evidence="1">
    <location>
        <begin position="47"/>
        <end position="59"/>
    </location>
</feature>
<sequence>MSAHVIVARGAGCHRLRTRLADLPHERYTIGRTTRQVDHGSPGLDRQCVDPHGPRHSDPLKSPYGDP</sequence>
<name>A0A1M4EGV0_9ACTN</name>
<feature type="region of interest" description="Disordered" evidence="1">
    <location>
        <begin position="31"/>
        <end position="67"/>
    </location>
</feature>
<accession>A0A1M4EGV0</accession>
<organism evidence="2">
    <name type="scientific">Nonomuraea gerenzanensis</name>
    <dbReference type="NCBI Taxonomy" id="93944"/>
    <lineage>
        <taxon>Bacteria</taxon>
        <taxon>Bacillati</taxon>
        <taxon>Actinomycetota</taxon>
        <taxon>Actinomycetes</taxon>
        <taxon>Streptosporangiales</taxon>
        <taxon>Streptosporangiaceae</taxon>
        <taxon>Nonomuraea</taxon>
    </lineage>
</organism>
<reference evidence="2" key="1">
    <citation type="submission" date="2016-04" db="EMBL/GenBank/DDBJ databases">
        <authorList>
            <person name="Evans L.H."/>
            <person name="Alamgir A."/>
            <person name="Owens N."/>
            <person name="Weber N.D."/>
            <person name="Virtaneva K."/>
            <person name="Barbian K."/>
            <person name="Babar A."/>
            <person name="Rosenke K."/>
        </authorList>
    </citation>
    <scope>NUCLEOTIDE SEQUENCE</scope>
    <source>
        <strain evidence="2">Nono1</strain>
    </source>
</reference>
<evidence type="ECO:0000256" key="1">
    <source>
        <dbReference type="SAM" id="MobiDB-lite"/>
    </source>
</evidence>
<protein>
    <submittedName>
        <fullName evidence="2">Uncharacterized protein</fullName>
    </submittedName>
</protein>